<gene>
    <name evidence="6" type="ORF">DWW18_10820</name>
</gene>
<dbReference type="InterPro" id="IPR025380">
    <property type="entry name" value="DUF4369"/>
</dbReference>
<dbReference type="GO" id="GO:0030313">
    <property type="term" value="C:cell envelope"/>
    <property type="evidence" value="ECO:0007669"/>
    <property type="project" value="UniProtKB-SubCell"/>
</dbReference>
<dbReference type="InterPro" id="IPR012336">
    <property type="entry name" value="Thioredoxin-like_fold"/>
</dbReference>
<dbReference type="Proteomes" id="UP000283589">
    <property type="component" value="Unassembled WGS sequence"/>
</dbReference>
<comment type="subcellular location">
    <subcellularLocation>
        <location evidence="1">Cell envelope</location>
    </subcellularLocation>
</comment>
<dbReference type="InterPro" id="IPR036249">
    <property type="entry name" value="Thioredoxin-like_sf"/>
</dbReference>
<name>A0A412WZQ3_9BACT</name>
<protein>
    <submittedName>
        <fullName evidence="6">AhpC/TSA family protein</fullName>
    </submittedName>
</protein>
<evidence type="ECO:0000259" key="5">
    <source>
        <dbReference type="PROSITE" id="PS51352"/>
    </source>
</evidence>
<dbReference type="SUPFAM" id="SSF52833">
    <property type="entry name" value="Thioredoxin-like"/>
    <property type="match status" value="1"/>
</dbReference>
<evidence type="ECO:0000313" key="6">
    <source>
        <dbReference type="EMBL" id="RGV33376.1"/>
    </source>
</evidence>
<evidence type="ECO:0000256" key="2">
    <source>
        <dbReference type="ARBA" id="ARBA00022748"/>
    </source>
</evidence>
<keyword evidence="2" id="KW-0201">Cytochrome c-type biogenesis</keyword>
<keyword evidence="4" id="KW-0676">Redox-active center</keyword>
<dbReference type="PROSITE" id="PS51352">
    <property type="entry name" value="THIOREDOXIN_2"/>
    <property type="match status" value="1"/>
</dbReference>
<organism evidence="6 7">
    <name type="scientific">Butyricimonas virosa</name>
    <dbReference type="NCBI Taxonomy" id="544645"/>
    <lineage>
        <taxon>Bacteria</taxon>
        <taxon>Pseudomonadati</taxon>
        <taxon>Bacteroidota</taxon>
        <taxon>Bacteroidia</taxon>
        <taxon>Bacteroidales</taxon>
        <taxon>Odoribacteraceae</taxon>
        <taxon>Butyricimonas</taxon>
    </lineage>
</organism>
<proteinExistence type="predicted"/>
<dbReference type="InterPro" id="IPR013766">
    <property type="entry name" value="Thioredoxin_domain"/>
</dbReference>
<reference evidence="6 7" key="1">
    <citation type="submission" date="2018-08" db="EMBL/GenBank/DDBJ databases">
        <title>A genome reference for cultivated species of the human gut microbiota.</title>
        <authorList>
            <person name="Zou Y."/>
            <person name="Xue W."/>
            <person name="Luo G."/>
        </authorList>
    </citation>
    <scope>NUCLEOTIDE SEQUENCE [LARGE SCALE GENOMIC DNA]</scope>
    <source>
        <strain evidence="6 7">AF14-49</strain>
    </source>
</reference>
<dbReference type="InterPro" id="IPR050553">
    <property type="entry name" value="Thioredoxin_ResA/DsbE_sf"/>
</dbReference>
<evidence type="ECO:0000313" key="7">
    <source>
        <dbReference type="Proteomes" id="UP000283589"/>
    </source>
</evidence>
<dbReference type="AlphaFoldDB" id="A0A412WZQ3"/>
<dbReference type="PANTHER" id="PTHR42852:SF6">
    <property type="entry name" value="THIOL:DISULFIDE INTERCHANGE PROTEIN DSBE"/>
    <property type="match status" value="1"/>
</dbReference>
<dbReference type="CDD" id="cd02966">
    <property type="entry name" value="TlpA_like_family"/>
    <property type="match status" value="1"/>
</dbReference>
<keyword evidence="3" id="KW-1015">Disulfide bond</keyword>
<evidence type="ECO:0000256" key="3">
    <source>
        <dbReference type="ARBA" id="ARBA00023157"/>
    </source>
</evidence>
<accession>A0A412WZQ3</accession>
<evidence type="ECO:0000256" key="4">
    <source>
        <dbReference type="ARBA" id="ARBA00023284"/>
    </source>
</evidence>
<dbReference type="STRING" id="1121130.GCA_000519105_02086"/>
<dbReference type="Gene3D" id="3.40.30.10">
    <property type="entry name" value="Glutaredoxin"/>
    <property type="match status" value="1"/>
</dbReference>
<dbReference type="Pfam" id="PF13905">
    <property type="entry name" value="Thioredoxin_8"/>
    <property type="match status" value="1"/>
</dbReference>
<dbReference type="GO" id="GO:0017004">
    <property type="term" value="P:cytochrome complex assembly"/>
    <property type="evidence" value="ECO:0007669"/>
    <property type="project" value="UniProtKB-KW"/>
</dbReference>
<dbReference type="Pfam" id="PF14289">
    <property type="entry name" value="DUF4369"/>
    <property type="match status" value="1"/>
</dbReference>
<dbReference type="PANTHER" id="PTHR42852">
    <property type="entry name" value="THIOL:DISULFIDE INTERCHANGE PROTEIN DSBE"/>
    <property type="match status" value="1"/>
</dbReference>
<evidence type="ECO:0000256" key="1">
    <source>
        <dbReference type="ARBA" id="ARBA00004196"/>
    </source>
</evidence>
<sequence length="394" mass="45553">MEYCKMKSLLLYVAFVMCLVNWGCGSREVKEEKFVIEGQVENCNTFMKVVVVDIEKGKEREIASTIVSNGAFRLEGKVEGHVMGELRFRKGTVDFVKVKIMLENTNYQVKMASPEEVQKTDDVFQRRQMVSVKGPKAQEQLSEFENVTLDPERNLDNKLKASAFSWVGNLPEDSVKKSNEEIQVLKAKLQGISESFIKRHPDYFVSAYLVEKGLNTFFQYTAEEQQARLRLVENNPDTARVNRMKRVLPGMLKYARLCDYTDFDVQNVKGDTVRLSELMTKNKYVLIDFWASWCGPCRKAIPHVWELYREYPKELQVFSVSLDEKLEEWKKAMAEEKMEWMQLRCAGEMLRDVAMGYRLSSIPYLVLLNPEAKVMCATNSVDDVINQLKNALKD</sequence>
<dbReference type="EMBL" id="QRZA01000013">
    <property type="protein sequence ID" value="RGV33376.1"/>
    <property type="molecule type" value="Genomic_DNA"/>
</dbReference>
<feature type="domain" description="Thioredoxin" evidence="5">
    <location>
        <begin position="254"/>
        <end position="394"/>
    </location>
</feature>
<comment type="caution">
    <text evidence="6">The sequence shown here is derived from an EMBL/GenBank/DDBJ whole genome shotgun (WGS) entry which is preliminary data.</text>
</comment>